<proteinExistence type="inferred from homology"/>
<keyword evidence="3" id="KW-1185">Reference proteome</keyword>
<accession>A0A814CHA1</accession>
<dbReference type="InterPro" id="IPR001106">
    <property type="entry name" value="Aromatic_Lyase"/>
</dbReference>
<comment type="caution">
    <text evidence="2">The sequence shown here is derived from an EMBL/GenBank/DDBJ whole genome shotgun (WGS) entry which is preliminary data.</text>
</comment>
<dbReference type="SUPFAM" id="SSF48557">
    <property type="entry name" value="L-aspartase-like"/>
    <property type="match status" value="1"/>
</dbReference>
<name>A0A814CHA1_9BILA</name>
<dbReference type="GO" id="GO:0003824">
    <property type="term" value="F:catalytic activity"/>
    <property type="evidence" value="ECO:0007669"/>
    <property type="project" value="InterPro"/>
</dbReference>
<protein>
    <recommendedName>
        <fullName evidence="4">Histidine ammonia-lyase</fullName>
    </recommendedName>
</protein>
<dbReference type="InterPro" id="IPR024083">
    <property type="entry name" value="Fumarase/histidase_N"/>
</dbReference>
<dbReference type="AlphaFoldDB" id="A0A814CHA1"/>
<evidence type="ECO:0000256" key="1">
    <source>
        <dbReference type="ARBA" id="ARBA00007238"/>
    </source>
</evidence>
<evidence type="ECO:0008006" key="4">
    <source>
        <dbReference type="Google" id="ProtNLM"/>
    </source>
</evidence>
<dbReference type="Pfam" id="PF00221">
    <property type="entry name" value="Lyase_aromatic"/>
    <property type="match status" value="1"/>
</dbReference>
<organism evidence="2 3">
    <name type="scientific">Brachionus calyciflorus</name>
    <dbReference type="NCBI Taxonomy" id="104777"/>
    <lineage>
        <taxon>Eukaryota</taxon>
        <taxon>Metazoa</taxon>
        <taxon>Spiralia</taxon>
        <taxon>Gnathifera</taxon>
        <taxon>Rotifera</taxon>
        <taxon>Eurotatoria</taxon>
        <taxon>Monogononta</taxon>
        <taxon>Pseudotrocha</taxon>
        <taxon>Ploima</taxon>
        <taxon>Brachionidae</taxon>
        <taxon>Brachionus</taxon>
    </lineage>
</organism>
<dbReference type="InterPro" id="IPR008948">
    <property type="entry name" value="L-Aspartase-like"/>
</dbReference>
<sequence>MRIHVKFYNKTMLMNLNEHEMQESVFSLCLEALKRMHEERILTKNITNVHLYKDPHILLYPYDKVFEVLDNNDSVSIILNENVKYHGPTYSMHFNVDETTDFVDTRETLFLNGNDLKICDLVRLGTGKYKIGIADETWQLVRESRQVVDDFVAGKSCIYGINTGFGKFASTVIPSDQLEFDLFLLSIF</sequence>
<evidence type="ECO:0000313" key="2">
    <source>
        <dbReference type="EMBL" id="CAF0940215.1"/>
    </source>
</evidence>
<dbReference type="EMBL" id="CAJNOC010002562">
    <property type="protein sequence ID" value="CAF0940215.1"/>
    <property type="molecule type" value="Genomic_DNA"/>
</dbReference>
<dbReference type="Gene3D" id="1.10.275.10">
    <property type="entry name" value="Fumarase/aspartase (N-terminal domain)"/>
    <property type="match status" value="1"/>
</dbReference>
<dbReference type="Proteomes" id="UP000663879">
    <property type="component" value="Unassembled WGS sequence"/>
</dbReference>
<reference evidence="2" key="1">
    <citation type="submission" date="2021-02" db="EMBL/GenBank/DDBJ databases">
        <authorList>
            <person name="Nowell W R."/>
        </authorList>
    </citation>
    <scope>NUCLEOTIDE SEQUENCE</scope>
    <source>
        <strain evidence="2">Ploen Becks lab</strain>
    </source>
</reference>
<dbReference type="OrthoDB" id="10051290at2759"/>
<evidence type="ECO:0000313" key="3">
    <source>
        <dbReference type="Proteomes" id="UP000663879"/>
    </source>
</evidence>
<comment type="similarity">
    <text evidence="1">Belongs to the PAL/histidase family.</text>
</comment>
<gene>
    <name evidence="2" type="ORF">OXX778_LOCUS13388</name>
</gene>